<reference evidence="1" key="1">
    <citation type="journal article" date="2021" name="Proc. Natl. Acad. Sci. U.S.A.">
        <title>A Catalog of Tens of Thousands of Viruses from Human Metagenomes Reveals Hidden Associations with Chronic Diseases.</title>
        <authorList>
            <person name="Tisza M.J."/>
            <person name="Buck C.B."/>
        </authorList>
    </citation>
    <scope>NUCLEOTIDE SEQUENCE</scope>
    <source>
        <strain evidence="1">CtPsO101</strain>
    </source>
</reference>
<name>A0A8S5PV55_9CAUD</name>
<protein>
    <submittedName>
        <fullName evidence="1">Major tail protein</fullName>
    </submittedName>
</protein>
<dbReference type="NCBIfam" id="NF047353">
    <property type="entry name" value="tube_lmo2291"/>
    <property type="match status" value="1"/>
</dbReference>
<proteinExistence type="predicted"/>
<organism evidence="1">
    <name type="scientific">Siphoviridae sp. ctPsO101</name>
    <dbReference type="NCBI Taxonomy" id="2825487"/>
    <lineage>
        <taxon>Viruses</taxon>
        <taxon>Duplodnaviria</taxon>
        <taxon>Heunggongvirae</taxon>
        <taxon>Uroviricota</taxon>
        <taxon>Caudoviricetes</taxon>
    </lineage>
</organism>
<dbReference type="EMBL" id="BK015523">
    <property type="protein sequence ID" value="DAE10942.1"/>
    <property type="molecule type" value="Genomic_DNA"/>
</dbReference>
<evidence type="ECO:0000313" key="1">
    <source>
        <dbReference type="EMBL" id="DAE10942.1"/>
    </source>
</evidence>
<sequence length="246" mass="25873">MADNFLLVAHGIQCEIDTTPNGQQRTWAPFGEGIENFSEALNEVVQQYFFFSNKGYASNYVTGMAPAYTCTGRRIIGDPAQDYIFDAARKYGLMVERNTNFRISVGNADGTINQITCPITLANMTDLGGGTTDGSAVSFEVRFNGKPTLTTITPGATLEVKSVAGTATGDTALSVVPEQAAAGCKYVWAYGSVAPTATVGSVLTGWNDFTAGDYTIPNGNIVTVAMVNTSTSVVVATGQATVVAKQ</sequence>
<accession>A0A8S5PV55</accession>